<dbReference type="Proteomes" id="UP000494256">
    <property type="component" value="Unassembled WGS sequence"/>
</dbReference>
<accession>A0A8S0YV17</accession>
<proteinExistence type="predicted"/>
<name>A0A8S0YV17_ARCPL</name>
<protein>
    <submittedName>
        <fullName evidence="2">Uncharacterized protein</fullName>
    </submittedName>
</protein>
<evidence type="ECO:0000313" key="3">
    <source>
        <dbReference type="Proteomes" id="UP000494256"/>
    </source>
</evidence>
<dbReference type="AlphaFoldDB" id="A0A8S0YV17"/>
<sequence>MVYRRPDRVKLVAGWLHHQSQTNVRRSNCNLDIMLKLRDKEVDVEEFGLEYIKHAALVKHPYRRNKLQYKRVVAYNELAQRFSVSAWQARSLEQLFRSYVCDKMERLVRDGLRYVDELPQELSWLALVEENFQLLPKLLQDCGDVEREPHELVLSALCTQVLLRGSLSDSAMFDTVRRTWRLAVTNYDLEAAWERGQRLALESLERCSRAGDAPAEALPAWLARVADVVLLYTDLDTHRLLADESEQLYEEAEALSVLWQLVQRHRVEERAPRRSGVRAQRWSRALREYCAAGRCASLVVLQRRWHELKLRTRYKLVNYWRTTSECHAASKTSTPACSDPPREINIAILKRYPHIVTSPLPSWRQLVDMGLIITRPVDDDIKNLERDGDKSMITRKRTAEQGSYCRLRNERSPPRTKLMKPEPDEEPRIRDTYSSNVPCAIKPELNGTQAADFNSILKNIKTEVDDLTENHPYQVALVEHNDLPTNGTDFDARKIEIDICVKEEPIERVSKCPIVFSDEDQDNDGLDAESSDDDVDTFDNKLLLDPYVELTRIDVASLLNHESESEEHGYVEVDPMVKVELEEPEYAGEAKIKLEMNDDTEAAARSTDEDARACYVAARGPRRSGRRSKAQRSLALPHQLPHQLPHNNKLYILQRVEPAALEINDLIAPAVTKASVPADGAPKEPETLTLRQLNLLLNELTDVAMVNHLLRRSQRTCCAARKHSDISAARQRMGLPPLPRHTHADGAACTCCCAESTRLHRPALDAELQALSRDFAAMTAPPQLAHRH</sequence>
<dbReference type="EMBL" id="CADEBD010000146">
    <property type="protein sequence ID" value="CAB3223042.1"/>
    <property type="molecule type" value="Genomic_DNA"/>
</dbReference>
<comment type="caution">
    <text evidence="2">The sequence shown here is derived from an EMBL/GenBank/DDBJ whole genome shotgun (WGS) entry which is preliminary data.</text>
</comment>
<evidence type="ECO:0000256" key="1">
    <source>
        <dbReference type="SAM" id="MobiDB-lite"/>
    </source>
</evidence>
<dbReference type="OrthoDB" id="203821at2759"/>
<reference evidence="2 3" key="1">
    <citation type="submission" date="2020-04" db="EMBL/GenBank/DDBJ databases">
        <authorList>
            <person name="Wallbank WR R."/>
            <person name="Pardo Diaz C."/>
            <person name="Kozak K."/>
            <person name="Martin S."/>
            <person name="Jiggins C."/>
            <person name="Moest M."/>
            <person name="Warren A I."/>
            <person name="Byers J.R.P. K."/>
            <person name="Montejo-Kovacevich G."/>
            <person name="Yen C E."/>
        </authorList>
    </citation>
    <scope>NUCLEOTIDE SEQUENCE [LARGE SCALE GENOMIC DNA]</scope>
</reference>
<organism evidence="2 3">
    <name type="scientific">Arctia plantaginis</name>
    <name type="common">Wood tiger moth</name>
    <name type="synonym">Phalaena plantaginis</name>
    <dbReference type="NCBI Taxonomy" id="874455"/>
    <lineage>
        <taxon>Eukaryota</taxon>
        <taxon>Metazoa</taxon>
        <taxon>Ecdysozoa</taxon>
        <taxon>Arthropoda</taxon>
        <taxon>Hexapoda</taxon>
        <taxon>Insecta</taxon>
        <taxon>Pterygota</taxon>
        <taxon>Neoptera</taxon>
        <taxon>Endopterygota</taxon>
        <taxon>Lepidoptera</taxon>
        <taxon>Glossata</taxon>
        <taxon>Ditrysia</taxon>
        <taxon>Noctuoidea</taxon>
        <taxon>Erebidae</taxon>
        <taxon>Arctiinae</taxon>
        <taxon>Arctia</taxon>
    </lineage>
</organism>
<feature type="compositionally biased region" description="Basic residues" evidence="1">
    <location>
        <begin position="620"/>
        <end position="630"/>
    </location>
</feature>
<feature type="region of interest" description="Disordered" evidence="1">
    <location>
        <begin position="618"/>
        <end position="639"/>
    </location>
</feature>
<gene>
    <name evidence="2" type="ORF">APLA_LOCUS1296</name>
</gene>
<feature type="region of interest" description="Disordered" evidence="1">
    <location>
        <begin position="410"/>
        <end position="431"/>
    </location>
</feature>
<evidence type="ECO:0000313" key="2">
    <source>
        <dbReference type="EMBL" id="CAB3223042.1"/>
    </source>
</evidence>